<name>A0A452GXZ1_9SAUR</name>
<evidence type="ECO:0000313" key="2">
    <source>
        <dbReference type="Ensembl" id="ENSGAGP00000006915.1"/>
    </source>
</evidence>
<reference evidence="2" key="3">
    <citation type="submission" date="2025-09" db="UniProtKB">
        <authorList>
            <consortium name="Ensembl"/>
        </authorList>
    </citation>
    <scope>IDENTIFICATION</scope>
</reference>
<feature type="domain" description="EAL" evidence="1">
    <location>
        <begin position="1"/>
        <end position="42"/>
    </location>
</feature>
<keyword evidence="3" id="KW-1185">Reference proteome</keyword>
<dbReference type="AlphaFoldDB" id="A0A452GXZ1"/>
<accession>A0A452GXZ1</accession>
<sequence>MELKFDEFRTGKINLDKTLKLLIKLNIPFDYVHVKYVFKVRK</sequence>
<dbReference type="STRING" id="38772.ENSGAGP00000006915"/>
<dbReference type="PROSITE" id="PS50883">
    <property type="entry name" value="EAL"/>
    <property type="match status" value="1"/>
</dbReference>
<dbReference type="InterPro" id="IPR001633">
    <property type="entry name" value="EAL_dom"/>
</dbReference>
<proteinExistence type="predicted"/>
<evidence type="ECO:0000259" key="1">
    <source>
        <dbReference type="PROSITE" id="PS50883"/>
    </source>
</evidence>
<dbReference type="Ensembl" id="ENSGAGT00000008018.1">
    <property type="protein sequence ID" value="ENSGAGP00000006915.1"/>
    <property type="gene ID" value="ENSGAGG00000005573.1"/>
</dbReference>
<reference evidence="2" key="2">
    <citation type="submission" date="2025-08" db="UniProtKB">
        <authorList>
            <consortium name="Ensembl"/>
        </authorList>
    </citation>
    <scope>IDENTIFICATION</scope>
</reference>
<protein>
    <recommendedName>
        <fullName evidence="1">EAL domain-containing protein</fullName>
    </recommendedName>
</protein>
<organism evidence="2 3">
    <name type="scientific">Gopherus agassizii</name>
    <name type="common">Agassiz's desert tortoise</name>
    <dbReference type="NCBI Taxonomy" id="38772"/>
    <lineage>
        <taxon>Eukaryota</taxon>
        <taxon>Metazoa</taxon>
        <taxon>Chordata</taxon>
        <taxon>Craniata</taxon>
        <taxon>Vertebrata</taxon>
        <taxon>Euteleostomi</taxon>
        <taxon>Archelosauria</taxon>
        <taxon>Testudinata</taxon>
        <taxon>Testudines</taxon>
        <taxon>Cryptodira</taxon>
        <taxon>Durocryptodira</taxon>
        <taxon>Testudinoidea</taxon>
        <taxon>Testudinidae</taxon>
        <taxon>Gopherus</taxon>
    </lineage>
</organism>
<dbReference type="Proteomes" id="UP000291020">
    <property type="component" value="Unassembled WGS sequence"/>
</dbReference>
<reference evidence="3" key="1">
    <citation type="journal article" date="2017" name="PLoS ONE">
        <title>The Agassiz's desert tortoise genome provides a resource for the conservation of a threatened species.</title>
        <authorList>
            <person name="Tollis M."/>
            <person name="DeNardo D.F."/>
            <person name="Cornelius J.A."/>
            <person name="Dolby G.A."/>
            <person name="Edwards T."/>
            <person name="Henen B.T."/>
            <person name="Karl A.E."/>
            <person name="Murphy R.W."/>
            <person name="Kusumi K."/>
        </authorList>
    </citation>
    <scope>NUCLEOTIDE SEQUENCE [LARGE SCALE GENOMIC DNA]</scope>
</reference>
<evidence type="ECO:0000313" key="3">
    <source>
        <dbReference type="Proteomes" id="UP000291020"/>
    </source>
</evidence>